<evidence type="ECO:0000259" key="4">
    <source>
        <dbReference type="Pfam" id="PF07715"/>
    </source>
</evidence>
<reference evidence="5 6" key="1">
    <citation type="submission" date="2016-10" db="EMBL/GenBank/DDBJ databases">
        <authorList>
            <person name="de Groot N.N."/>
        </authorList>
    </citation>
    <scope>NUCLEOTIDE SEQUENCE [LARGE SCALE GENOMIC DNA]</scope>
    <source>
        <strain evidence="5 6">CGMCC 1.7031</strain>
    </source>
</reference>
<comment type="subcellular location">
    <subcellularLocation>
        <location evidence="1">Cell outer membrane</location>
    </subcellularLocation>
</comment>
<dbReference type="AlphaFoldDB" id="A0A1G5B5G9"/>
<dbReference type="InterPro" id="IPR012910">
    <property type="entry name" value="Plug_dom"/>
</dbReference>
<sequence>MGYESVALDRLLHELERHFDVQYSYLDSIVAPYRLQVPQKDYALNDIHTVIEHQTALRIEPIDKRYFSVFRPDMPQPQWLDEILVETWLSKGIDRKANAVVVSPQKIEILPGVTDADVMLSLQQLPGVKSPNETATGLHVRGGTPDQNLALWDGIRMYHPGHLFGMISGFNPNTKQTVKYISKATDAFYGERVAGTIDIQTRDKLTDKVAFEAGVNGLNADVCAQIPLIKQKLDLQLSARKSYTQWWPSPAFDALADKVFQHTELDRFDHRNRFGFEDYNVKINFKPFENTHIGLSGILIDNGLDYTTGNGAALRQQLDVRNWGYSIGWRQNYSKRFWHRAAWQFSAYRFDYFRTNSHGIDYETFEKRNRITDSGFSIDWHYDVSDRLQWTLGYQLSGNDVSHVFRAGNEGLSVDLDQNQAYGNVHTVFGQGSFSVNRWQFLAGLRSSRYDAANLSVEPRVLIQRKLGRSWVWQSSLERKSQRIGQVREGVANDLSLENYVWVLADGARYPIQYAMQYTTGLLFKSKGWLVDADAYYKTINGITTQSFGFWQQQHALALRGDGTTKGFDWLLQKNGPDWRAWATYTYQDSQNRFSEVNGGRYFATSTSITHAVSISGFKKWGRFSATAGWFWHSGRPFSTLDTQGRVASFNVSRLPAYHRLDLSAQYLWRQTKKWQAKIGVSVTNVYNRRSVISKEYERNFAGVSDLFDARYIMRDYFSLGVMPNVFLRVSL</sequence>
<evidence type="ECO:0000256" key="3">
    <source>
        <dbReference type="ARBA" id="ARBA00023237"/>
    </source>
</evidence>
<name>A0A1G5B5G9_9FLAO</name>
<evidence type="ECO:0000256" key="2">
    <source>
        <dbReference type="ARBA" id="ARBA00023136"/>
    </source>
</evidence>
<evidence type="ECO:0000313" key="5">
    <source>
        <dbReference type="EMBL" id="SCX85418.1"/>
    </source>
</evidence>
<keyword evidence="6" id="KW-1185">Reference proteome</keyword>
<evidence type="ECO:0000313" key="6">
    <source>
        <dbReference type="Proteomes" id="UP000199354"/>
    </source>
</evidence>
<protein>
    <submittedName>
        <fullName evidence="5">Outer membrane receptor proteins, mostly Fe transport</fullName>
    </submittedName>
</protein>
<gene>
    <name evidence="5" type="ORF">SAMN02927903_00260</name>
</gene>
<dbReference type="Proteomes" id="UP000199354">
    <property type="component" value="Unassembled WGS sequence"/>
</dbReference>
<dbReference type="STRING" id="490189.SAMN02927903_00260"/>
<dbReference type="Gene3D" id="2.170.130.10">
    <property type="entry name" value="TonB-dependent receptor, plug domain"/>
    <property type="match status" value="1"/>
</dbReference>
<accession>A0A1G5B5G9</accession>
<dbReference type="EMBL" id="FMVF01000002">
    <property type="protein sequence ID" value="SCX85418.1"/>
    <property type="molecule type" value="Genomic_DNA"/>
</dbReference>
<proteinExistence type="predicted"/>
<feature type="domain" description="TonB-dependent receptor plug" evidence="4">
    <location>
        <begin position="101"/>
        <end position="195"/>
    </location>
</feature>
<dbReference type="Gene3D" id="2.40.170.20">
    <property type="entry name" value="TonB-dependent receptor, beta-barrel domain"/>
    <property type="match status" value="1"/>
</dbReference>
<dbReference type="InterPro" id="IPR037066">
    <property type="entry name" value="Plug_dom_sf"/>
</dbReference>
<organism evidence="5 6">
    <name type="scientific">Flavobacterium caeni</name>
    <dbReference type="NCBI Taxonomy" id="490189"/>
    <lineage>
        <taxon>Bacteria</taxon>
        <taxon>Pseudomonadati</taxon>
        <taxon>Bacteroidota</taxon>
        <taxon>Flavobacteriia</taxon>
        <taxon>Flavobacteriales</taxon>
        <taxon>Flavobacteriaceae</taxon>
        <taxon>Flavobacterium</taxon>
    </lineage>
</organism>
<keyword evidence="5" id="KW-0675">Receptor</keyword>
<keyword evidence="3" id="KW-0998">Cell outer membrane</keyword>
<evidence type="ECO:0000256" key="1">
    <source>
        <dbReference type="ARBA" id="ARBA00004442"/>
    </source>
</evidence>
<dbReference type="SUPFAM" id="SSF56935">
    <property type="entry name" value="Porins"/>
    <property type="match status" value="1"/>
</dbReference>
<dbReference type="Pfam" id="PF07715">
    <property type="entry name" value="Plug"/>
    <property type="match status" value="1"/>
</dbReference>
<dbReference type="GO" id="GO:0009279">
    <property type="term" value="C:cell outer membrane"/>
    <property type="evidence" value="ECO:0007669"/>
    <property type="project" value="UniProtKB-SubCell"/>
</dbReference>
<keyword evidence="2" id="KW-0472">Membrane</keyword>
<dbReference type="InterPro" id="IPR036942">
    <property type="entry name" value="Beta-barrel_TonB_sf"/>
</dbReference>